<keyword evidence="5 7" id="KW-0175">Coiled coil</keyword>
<evidence type="ECO:0000256" key="4">
    <source>
        <dbReference type="ARBA" id="ARBA00022840"/>
    </source>
</evidence>
<dbReference type="GO" id="GO:0005524">
    <property type="term" value="F:ATP binding"/>
    <property type="evidence" value="ECO:0007669"/>
    <property type="project" value="UniProtKB-UniRule"/>
</dbReference>
<feature type="region of interest" description="Disordered" evidence="8">
    <location>
        <begin position="801"/>
        <end position="846"/>
    </location>
</feature>
<feature type="coiled-coil region" evidence="7">
    <location>
        <begin position="413"/>
        <end position="472"/>
    </location>
</feature>
<evidence type="ECO:0000313" key="12">
    <source>
        <dbReference type="Proteomes" id="UP000039324"/>
    </source>
</evidence>
<dbReference type="GO" id="GO:0007052">
    <property type="term" value="P:mitotic spindle organization"/>
    <property type="evidence" value="ECO:0007669"/>
    <property type="project" value="TreeGrafter"/>
</dbReference>
<dbReference type="Proteomes" id="UP000039324">
    <property type="component" value="Unassembled WGS sequence"/>
</dbReference>
<dbReference type="GO" id="GO:0007018">
    <property type="term" value="P:microtubule-based movement"/>
    <property type="evidence" value="ECO:0007669"/>
    <property type="project" value="InterPro"/>
</dbReference>
<dbReference type="EMBL" id="CDSF01000100">
    <property type="protein sequence ID" value="CEP00270.1"/>
    <property type="molecule type" value="Genomic_DNA"/>
</dbReference>
<dbReference type="GO" id="GO:0005875">
    <property type="term" value="C:microtubule associated complex"/>
    <property type="evidence" value="ECO:0007669"/>
    <property type="project" value="TreeGrafter"/>
</dbReference>
<reference evidence="11 13" key="2">
    <citation type="submission" date="2018-03" db="EMBL/GenBank/DDBJ databases">
        <authorList>
            <person name="Fogelqvist J."/>
        </authorList>
    </citation>
    <scope>NUCLEOTIDE SEQUENCE [LARGE SCALE GENOMIC DNA]</scope>
</reference>
<dbReference type="GO" id="GO:0003777">
    <property type="term" value="F:microtubule motor activity"/>
    <property type="evidence" value="ECO:0007669"/>
    <property type="project" value="InterPro"/>
</dbReference>
<proteinExistence type="inferred from homology"/>
<dbReference type="PROSITE" id="PS50067">
    <property type="entry name" value="KINESIN_MOTOR_2"/>
    <property type="match status" value="1"/>
</dbReference>
<feature type="compositionally biased region" description="Low complexity" evidence="8">
    <location>
        <begin position="306"/>
        <end position="331"/>
    </location>
</feature>
<dbReference type="SMART" id="SM00129">
    <property type="entry name" value="KISc"/>
    <property type="match status" value="1"/>
</dbReference>
<feature type="domain" description="Kinesin motor" evidence="9">
    <location>
        <begin position="4"/>
        <end position="119"/>
    </location>
</feature>
<comment type="subcellular location">
    <subcellularLocation>
        <location evidence="1">Cytoplasm</location>
    </subcellularLocation>
</comment>
<feature type="compositionally biased region" description="Polar residues" evidence="8">
    <location>
        <begin position="293"/>
        <end position="305"/>
    </location>
</feature>
<keyword evidence="12" id="KW-1185">Reference proteome</keyword>
<gene>
    <name evidence="10" type="ORF">PBRA_008004</name>
    <name evidence="11" type="ORF">PLBR_LOCUS2267</name>
</gene>
<name>A0A0G4IY76_PLABS</name>
<evidence type="ECO:0000256" key="6">
    <source>
        <dbReference type="PROSITE-ProRule" id="PRU00283"/>
    </source>
</evidence>
<evidence type="ECO:0000256" key="1">
    <source>
        <dbReference type="ARBA" id="ARBA00004496"/>
    </source>
</evidence>
<dbReference type="InterPro" id="IPR027417">
    <property type="entry name" value="P-loop_NTPase"/>
</dbReference>
<feature type="compositionally biased region" description="Polar residues" evidence="8">
    <location>
        <begin position="801"/>
        <end position="816"/>
    </location>
</feature>
<feature type="binding site" evidence="6">
    <location>
        <begin position="82"/>
        <end position="89"/>
    </location>
    <ligand>
        <name>ATP</name>
        <dbReference type="ChEBI" id="CHEBI:30616"/>
    </ligand>
</feature>
<evidence type="ECO:0000313" key="10">
    <source>
        <dbReference type="EMBL" id="CEP00270.1"/>
    </source>
</evidence>
<evidence type="ECO:0000256" key="2">
    <source>
        <dbReference type="ARBA" id="ARBA00022490"/>
    </source>
</evidence>
<dbReference type="Pfam" id="PF00225">
    <property type="entry name" value="Kinesin"/>
    <property type="match status" value="1"/>
</dbReference>
<dbReference type="PANTHER" id="PTHR47969:SF15">
    <property type="entry name" value="CHROMOSOME-ASSOCIATED KINESIN KIF4A-RELATED"/>
    <property type="match status" value="1"/>
</dbReference>
<dbReference type="EMBL" id="OVEO01000003">
    <property type="protein sequence ID" value="SPQ95052.1"/>
    <property type="molecule type" value="Genomic_DNA"/>
</dbReference>
<protein>
    <recommendedName>
        <fullName evidence="9">Kinesin motor domain-containing protein</fullName>
    </recommendedName>
</protein>
<sequence>MASNVAVVVRVRPGHLSRSGGATGVEILSTNRLCVKAAGGPLTVSRVVGGGASQADMCDALETNTIVDRALDGHPSVVIAYGPSQTGKSYTLLGDEGNDRGLIPRVVEDLFRRRQPTASPLPVSIETCDTNGNLQDMADSYRTSKMVPFSVARPGQLLGAIQSGKAFDAHRPVLVSCGPIAFVEVSNDMGRLDGPDVSAEVADLVADLSQGYIGRRRLRTAFGQRLASMLTATTRITLIGTVAPMVTPPITDTIWFVRRCMPTGSMNQDDINALHDEIQRLRRLCGPPDRRVSLSTPRAASGTMQAPSAGAAVPGSGPGSAPACQPAGAPGKTDTSASGTALEVSMVPVGSGSRSDRTNPGPSVRASVPLSTDAEGATGRTESSGGRKERQGPAAMRQTGRCASQTRLREGIEADYGARLQTLKTRLEETNKELVRVTATAMTAESTAFAQRTALVQQVQRLEQQLMMKEVELRERVAAANDQCQRLLVDAGERSRMLADRQAGRHLMKITMESEHLAEYRRGIQEAYDRALAAERKQWFQAKKTEFDALHMQYEGWKAETIAAHKTERTDWVHERTAMQDRLTNLSDELRKAIGGIRYLTTIIECIEKGTQHGKSGIRRLKSSEADLHGQCPVPTACPALDATIFQAKLYLEQLHQHQRRRPTRVPLTIGAPLPVHEGQQTNIKCRPQSAWSARSFGENQLNVHVADDDTTEERLRTLLDQIDRVDDNKAAIRAMLHNALGKLGDDCTIDRVNAALKERDYYKGLAVEATRKEQALRVAHNAQGRILARSQCSSERISSCGTPVQTPRPNFNILPSGSVIRLSGQPGRHRPKTAPSSRRVPSASS</sequence>
<keyword evidence="6" id="KW-0505">Motor protein</keyword>
<dbReference type="GO" id="GO:0005737">
    <property type="term" value="C:cytoplasm"/>
    <property type="evidence" value="ECO:0007669"/>
    <property type="project" value="UniProtKB-SubCell"/>
</dbReference>
<dbReference type="AlphaFoldDB" id="A0A0G4IY76"/>
<evidence type="ECO:0000259" key="9">
    <source>
        <dbReference type="PROSITE" id="PS50067"/>
    </source>
</evidence>
<keyword evidence="2" id="KW-0963">Cytoplasm</keyword>
<feature type="region of interest" description="Disordered" evidence="8">
    <location>
        <begin position="285"/>
        <end position="401"/>
    </location>
</feature>
<dbReference type="PANTHER" id="PTHR47969">
    <property type="entry name" value="CHROMOSOME-ASSOCIATED KINESIN KIF4A-RELATED"/>
    <property type="match status" value="1"/>
</dbReference>
<evidence type="ECO:0000313" key="11">
    <source>
        <dbReference type="EMBL" id="SPQ95052.1"/>
    </source>
</evidence>
<reference evidence="10 12" key="1">
    <citation type="submission" date="2015-02" db="EMBL/GenBank/DDBJ databases">
        <authorList>
            <person name="Chooi Y.-H."/>
        </authorList>
    </citation>
    <scope>NUCLEOTIDE SEQUENCE [LARGE SCALE GENOMIC DNA]</scope>
    <source>
        <strain evidence="10">E3</strain>
    </source>
</reference>
<keyword evidence="11" id="KW-0496">Mitochondrion</keyword>
<dbReference type="GO" id="GO:0051231">
    <property type="term" value="P:spindle elongation"/>
    <property type="evidence" value="ECO:0007669"/>
    <property type="project" value="TreeGrafter"/>
</dbReference>
<comment type="similarity">
    <text evidence="6">Belongs to the TRAFAC class myosin-kinesin ATPase superfamily. Kinesin family.</text>
</comment>
<evidence type="ECO:0000313" key="13">
    <source>
        <dbReference type="Proteomes" id="UP000290189"/>
    </source>
</evidence>
<dbReference type="SUPFAM" id="SSF52540">
    <property type="entry name" value="P-loop containing nucleoside triphosphate hydrolases"/>
    <property type="match status" value="1"/>
</dbReference>
<evidence type="ECO:0000256" key="8">
    <source>
        <dbReference type="SAM" id="MobiDB-lite"/>
    </source>
</evidence>
<evidence type="ECO:0000256" key="3">
    <source>
        <dbReference type="ARBA" id="ARBA00022741"/>
    </source>
</evidence>
<evidence type="ECO:0000256" key="5">
    <source>
        <dbReference type="ARBA" id="ARBA00023054"/>
    </source>
</evidence>
<dbReference type="InterPro" id="IPR036961">
    <property type="entry name" value="Kinesin_motor_dom_sf"/>
</dbReference>
<dbReference type="InterPro" id="IPR001752">
    <property type="entry name" value="Kinesin_motor_dom"/>
</dbReference>
<dbReference type="InterPro" id="IPR027640">
    <property type="entry name" value="Kinesin-like_fam"/>
</dbReference>
<dbReference type="STRING" id="37360.A0A0G4IY76"/>
<accession>A0A0G4IY76</accession>
<dbReference type="GO" id="GO:0008017">
    <property type="term" value="F:microtubule binding"/>
    <property type="evidence" value="ECO:0007669"/>
    <property type="project" value="InterPro"/>
</dbReference>
<organism evidence="10 12">
    <name type="scientific">Plasmodiophora brassicae</name>
    <name type="common">Clubroot disease agent</name>
    <dbReference type="NCBI Taxonomy" id="37360"/>
    <lineage>
        <taxon>Eukaryota</taxon>
        <taxon>Sar</taxon>
        <taxon>Rhizaria</taxon>
        <taxon>Endomyxa</taxon>
        <taxon>Phytomyxea</taxon>
        <taxon>Plasmodiophorida</taxon>
        <taxon>Plasmodiophoridae</taxon>
        <taxon>Plasmodiophora</taxon>
    </lineage>
</organism>
<keyword evidence="4 6" id="KW-0067">ATP-binding</keyword>
<dbReference type="Proteomes" id="UP000290189">
    <property type="component" value="Unassembled WGS sequence"/>
</dbReference>
<keyword evidence="3 6" id="KW-0547">Nucleotide-binding</keyword>
<feature type="compositionally biased region" description="Low complexity" evidence="8">
    <location>
        <begin position="835"/>
        <end position="846"/>
    </location>
</feature>
<evidence type="ECO:0000256" key="7">
    <source>
        <dbReference type="SAM" id="Coils"/>
    </source>
</evidence>
<dbReference type="Gene3D" id="3.40.850.10">
    <property type="entry name" value="Kinesin motor domain"/>
    <property type="match status" value="1"/>
</dbReference>
<geneLocation type="mitochondrion" evidence="11"/>